<evidence type="ECO:0000256" key="1">
    <source>
        <dbReference type="SAM" id="MobiDB-lite"/>
    </source>
</evidence>
<evidence type="ECO:0000313" key="2">
    <source>
        <dbReference type="EMBL" id="CAB4041863.1"/>
    </source>
</evidence>
<feature type="compositionally biased region" description="Low complexity" evidence="1">
    <location>
        <begin position="144"/>
        <end position="155"/>
    </location>
</feature>
<comment type="caution">
    <text evidence="2">The sequence shown here is derived from an EMBL/GenBank/DDBJ whole genome shotgun (WGS) entry which is preliminary data.</text>
</comment>
<dbReference type="AlphaFoldDB" id="A0A7D9K5T8"/>
<dbReference type="Proteomes" id="UP001152795">
    <property type="component" value="Unassembled WGS sequence"/>
</dbReference>
<name>A0A7D9K5T8_PARCT</name>
<protein>
    <submittedName>
        <fullName evidence="2">Uncharacterized protein</fullName>
    </submittedName>
</protein>
<feature type="non-terminal residue" evidence="2">
    <location>
        <position position="174"/>
    </location>
</feature>
<organism evidence="2 3">
    <name type="scientific">Paramuricea clavata</name>
    <name type="common">Red gorgonian</name>
    <name type="synonym">Violescent sea-whip</name>
    <dbReference type="NCBI Taxonomy" id="317549"/>
    <lineage>
        <taxon>Eukaryota</taxon>
        <taxon>Metazoa</taxon>
        <taxon>Cnidaria</taxon>
        <taxon>Anthozoa</taxon>
        <taxon>Octocorallia</taxon>
        <taxon>Malacalcyonacea</taxon>
        <taxon>Plexauridae</taxon>
        <taxon>Paramuricea</taxon>
    </lineage>
</organism>
<feature type="region of interest" description="Disordered" evidence="1">
    <location>
        <begin position="1"/>
        <end position="77"/>
    </location>
</feature>
<feature type="compositionally biased region" description="Polar residues" evidence="1">
    <location>
        <begin position="156"/>
        <end position="167"/>
    </location>
</feature>
<proteinExistence type="predicted"/>
<feature type="region of interest" description="Disordered" evidence="1">
    <location>
        <begin position="144"/>
        <end position="174"/>
    </location>
</feature>
<reference evidence="2" key="1">
    <citation type="submission" date="2020-04" db="EMBL/GenBank/DDBJ databases">
        <authorList>
            <person name="Alioto T."/>
            <person name="Alioto T."/>
            <person name="Gomez Garrido J."/>
        </authorList>
    </citation>
    <scope>NUCLEOTIDE SEQUENCE</scope>
    <source>
        <strain evidence="2">A484AB</strain>
    </source>
</reference>
<feature type="compositionally biased region" description="Basic and acidic residues" evidence="1">
    <location>
        <begin position="8"/>
        <end position="19"/>
    </location>
</feature>
<sequence length="174" mass="20026">MDYFTLIKSRDSCQPERAIEPSTSSSTSSTPIDHMNDNSIPGDFNGEDGEAEERDRKDMFVPTRKRKDKPSDSQSMSKILKIVKYMSENDPTKELLQFMKEDAEKSRQTELELLKLLSNQAQAPQYVPAGYLHQPIIHHNNHPQQQMYQQSPTPQWRNGDSPISQTHPHIPTLY</sequence>
<keyword evidence="3" id="KW-1185">Reference proteome</keyword>
<evidence type="ECO:0000313" key="3">
    <source>
        <dbReference type="Proteomes" id="UP001152795"/>
    </source>
</evidence>
<gene>
    <name evidence="2" type="ORF">PACLA_8A075037</name>
</gene>
<dbReference type="OrthoDB" id="10571756at2759"/>
<dbReference type="EMBL" id="CACRXK020029047">
    <property type="protein sequence ID" value="CAB4041863.1"/>
    <property type="molecule type" value="Genomic_DNA"/>
</dbReference>
<accession>A0A7D9K5T8</accession>